<dbReference type="RefSeq" id="WP_138852861.1">
    <property type="nucleotide sequence ID" value="NZ_CP040710.1"/>
</dbReference>
<protein>
    <submittedName>
        <fullName evidence="2">Uncharacterized protein</fullName>
    </submittedName>
</protein>
<keyword evidence="1" id="KW-1133">Transmembrane helix</keyword>
<evidence type="ECO:0000313" key="3">
    <source>
        <dbReference type="Proteomes" id="UP000310017"/>
    </source>
</evidence>
<dbReference type="KEGG" id="asag:FGM00_10465"/>
<dbReference type="EMBL" id="CP040710">
    <property type="protein sequence ID" value="QCX00516.1"/>
    <property type="molecule type" value="Genomic_DNA"/>
</dbReference>
<dbReference type="OrthoDB" id="639802at2"/>
<keyword evidence="1" id="KW-0472">Membrane</keyword>
<accession>A0A5B7SPK1</accession>
<gene>
    <name evidence="2" type="ORF">FGM00_10465</name>
</gene>
<evidence type="ECO:0000256" key="1">
    <source>
        <dbReference type="SAM" id="Phobius"/>
    </source>
</evidence>
<dbReference type="Proteomes" id="UP000310017">
    <property type="component" value="Chromosome"/>
</dbReference>
<sequence length="426" mass="48506">MDKSTLHIKNHLVRQIEDKLGWGIGATWGNKDFEELSEQILKKTSKRISVTTLKRIWGRTEWLANPSMATLDMLSEFIGYENWRAFVRTNEHELPKPENVKKAKPLTVWIPVIALVLLGSFFGFFWKTDANLKKDVDGSKTYEPEDFVFSSRPVSMGIPNSVIFDYDVSAASDGARVEIQQDWDDTKRTAIDKKDSIATSIYYRPGFFKAKLVLDSVIVKEQDVFITTQDWLGIIQKNPYPIYLNSEDIHKEDRMAITPDILADHKLDPRTDRVIVSFYQVKDFGELYTGNFEMSVLLKNDFKEGVSGACQAAQVFILYDGGAIGIPLAKKGCVADLELLTFEEFVDGKKNDLSDFGVDFNAYVRLKCVSKNRKLEILINDRVVYQMNVPDTELKIKGISIHFEGAGSIKNVAFKKDKEIVYQSDF</sequence>
<feature type="transmembrane region" description="Helical" evidence="1">
    <location>
        <begin position="106"/>
        <end position="126"/>
    </location>
</feature>
<name>A0A5B7SPK1_9FLAO</name>
<organism evidence="2 3">
    <name type="scientific">Aggregatimonas sangjinii</name>
    <dbReference type="NCBI Taxonomy" id="2583587"/>
    <lineage>
        <taxon>Bacteria</taxon>
        <taxon>Pseudomonadati</taxon>
        <taxon>Bacteroidota</taxon>
        <taxon>Flavobacteriia</taxon>
        <taxon>Flavobacteriales</taxon>
        <taxon>Flavobacteriaceae</taxon>
        <taxon>Aggregatimonas</taxon>
    </lineage>
</organism>
<reference evidence="2 3" key="1">
    <citation type="submission" date="2019-05" db="EMBL/GenBank/DDBJ databases">
        <title>Genome sequencing of F202Z8.</title>
        <authorList>
            <person name="Kwon Y.M."/>
        </authorList>
    </citation>
    <scope>NUCLEOTIDE SEQUENCE [LARGE SCALE GENOMIC DNA]</scope>
    <source>
        <strain evidence="2 3">F202Z8</strain>
    </source>
</reference>
<keyword evidence="1" id="KW-0812">Transmembrane</keyword>
<proteinExistence type="predicted"/>
<keyword evidence="3" id="KW-1185">Reference proteome</keyword>
<dbReference type="AlphaFoldDB" id="A0A5B7SPK1"/>
<evidence type="ECO:0000313" key="2">
    <source>
        <dbReference type="EMBL" id="QCX00516.1"/>
    </source>
</evidence>